<feature type="compositionally biased region" description="Basic and acidic residues" evidence="1">
    <location>
        <begin position="22"/>
        <end position="33"/>
    </location>
</feature>
<sequence>MRVLGTGIPHAHRIPPQPLGDARGRFREVRRGSEPVAALGRPSTAGVDPDPVTPWLSTEPPPCSAEGVVAPGPAEAASRGLPPGPAGFPARHANPRQAQPLPREVP</sequence>
<protein>
    <submittedName>
        <fullName evidence="2">Uncharacterized protein</fullName>
    </submittedName>
</protein>
<accession>A0A495W4N0</accession>
<reference evidence="2 3" key="1">
    <citation type="submission" date="2018-10" db="EMBL/GenBank/DDBJ databases">
        <title>Sequencing the genomes of 1000 actinobacteria strains.</title>
        <authorList>
            <person name="Klenk H.-P."/>
        </authorList>
    </citation>
    <scope>NUCLEOTIDE SEQUENCE [LARGE SCALE GENOMIC DNA]</scope>
    <source>
        <strain evidence="2 3">DSM 43800</strain>
    </source>
</reference>
<comment type="caution">
    <text evidence="2">The sequence shown here is derived from an EMBL/GenBank/DDBJ whole genome shotgun (WGS) entry which is preliminary data.</text>
</comment>
<organism evidence="2 3">
    <name type="scientific">Saccharothrix australiensis</name>
    <dbReference type="NCBI Taxonomy" id="2072"/>
    <lineage>
        <taxon>Bacteria</taxon>
        <taxon>Bacillati</taxon>
        <taxon>Actinomycetota</taxon>
        <taxon>Actinomycetes</taxon>
        <taxon>Pseudonocardiales</taxon>
        <taxon>Pseudonocardiaceae</taxon>
        <taxon>Saccharothrix</taxon>
    </lineage>
</organism>
<evidence type="ECO:0000313" key="3">
    <source>
        <dbReference type="Proteomes" id="UP000282084"/>
    </source>
</evidence>
<evidence type="ECO:0000256" key="1">
    <source>
        <dbReference type="SAM" id="MobiDB-lite"/>
    </source>
</evidence>
<dbReference type="AlphaFoldDB" id="A0A495W4N0"/>
<evidence type="ECO:0000313" key="2">
    <source>
        <dbReference type="EMBL" id="RKT55613.1"/>
    </source>
</evidence>
<feature type="region of interest" description="Disordered" evidence="1">
    <location>
        <begin position="1"/>
        <end position="106"/>
    </location>
</feature>
<keyword evidence="3" id="KW-1185">Reference proteome</keyword>
<proteinExistence type="predicted"/>
<dbReference type="RefSeq" id="WP_121007289.1">
    <property type="nucleotide sequence ID" value="NZ_RBXO01000001.1"/>
</dbReference>
<dbReference type="EMBL" id="RBXO01000001">
    <property type="protein sequence ID" value="RKT55613.1"/>
    <property type="molecule type" value="Genomic_DNA"/>
</dbReference>
<dbReference type="Proteomes" id="UP000282084">
    <property type="component" value="Unassembled WGS sequence"/>
</dbReference>
<name>A0A495W4N0_9PSEU</name>
<gene>
    <name evidence="2" type="ORF">C8E97_4294</name>
</gene>